<sequence>MVRPSIHVISTGEQTFAELSETVSAVQQEIDFLHIREKQRSAAEIFAGIQQLTDAGFPMERIILNDRADVAFVAGGFGVQLTHHSLPVSQVKQTFPELNVGKSVHSLKEAIDAKEEGADFFLYGNIYPTSSKPGKAGKGLDSLREIIRHVGCSVVGIGGITPERSVDVIRTGAQGIAVMSGILQAEDPVKAAQAYRKEIDGGRML</sequence>
<proteinExistence type="predicted"/>
<dbReference type="GO" id="GO:0004789">
    <property type="term" value="F:thiamine-phosphate diphosphorylase activity"/>
    <property type="evidence" value="ECO:0007669"/>
    <property type="project" value="TreeGrafter"/>
</dbReference>
<evidence type="ECO:0000313" key="4">
    <source>
        <dbReference type="EMBL" id="REJ09089.1"/>
    </source>
</evidence>
<dbReference type="SUPFAM" id="SSF51391">
    <property type="entry name" value="Thiamin phosphate synthase"/>
    <property type="match status" value="1"/>
</dbReference>
<accession>A0A3E0J8H1</accession>
<dbReference type="AlphaFoldDB" id="A0A3E0J8H1"/>
<protein>
    <submittedName>
        <fullName evidence="4">Thiazole tautomerase TenI</fullName>
    </submittedName>
</protein>
<comment type="caution">
    <text evidence="4">The sequence shown here is derived from an EMBL/GenBank/DDBJ whole genome shotgun (WGS) entry which is preliminary data.</text>
</comment>
<dbReference type="PANTHER" id="PTHR20857">
    <property type="entry name" value="THIAMINE-PHOSPHATE PYROPHOSPHORYLASE"/>
    <property type="match status" value="1"/>
</dbReference>
<gene>
    <name evidence="4" type="ORF">DYE48_12010</name>
</gene>
<evidence type="ECO:0000256" key="2">
    <source>
        <dbReference type="ARBA" id="ARBA00022977"/>
    </source>
</evidence>
<reference evidence="4 5" key="1">
    <citation type="submission" date="2018-08" db="EMBL/GenBank/DDBJ databases">
        <title>Genome sequence of Halobacillus trueperi KCTC 3686.</title>
        <authorList>
            <person name="Cho K.H."/>
            <person name="Kwak M.-J."/>
            <person name="Kim B.-Y."/>
            <person name="Chun J."/>
        </authorList>
    </citation>
    <scope>NUCLEOTIDE SEQUENCE [LARGE SCALE GENOMIC DNA]</scope>
    <source>
        <strain evidence="4 5">KCTC 3686</strain>
    </source>
</reference>
<name>A0A3E0J8H1_9BACI</name>
<dbReference type="InterPro" id="IPR036206">
    <property type="entry name" value="ThiamineP_synth_sf"/>
</dbReference>
<keyword evidence="2" id="KW-0784">Thiamine biosynthesis</keyword>
<dbReference type="InterPro" id="IPR022998">
    <property type="entry name" value="ThiamineP_synth_TenI"/>
</dbReference>
<keyword evidence="5" id="KW-1185">Reference proteome</keyword>
<dbReference type="Pfam" id="PF02581">
    <property type="entry name" value="TMP-TENI"/>
    <property type="match status" value="1"/>
</dbReference>
<dbReference type="EMBL" id="QUAE01000008">
    <property type="protein sequence ID" value="REJ09089.1"/>
    <property type="molecule type" value="Genomic_DNA"/>
</dbReference>
<dbReference type="Proteomes" id="UP000256305">
    <property type="component" value="Unassembled WGS sequence"/>
</dbReference>
<dbReference type="InterPro" id="IPR013785">
    <property type="entry name" value="Aldolase_TIM"/>
</dbReference>
<organism evidence="4 5">
    <name type="scientific">Halobacillus trueperi</name>
    <dbReference type="NCBI Taxonomy" id="156205"/>
    <lineage>
        <taxon>Bacteria</taxon>
        <taxon>Bacillati</taxon>
        <taxon>Bacillota</taxon>
        <taxon>Bacilli</taxon>
        <taxon>Bacillales</taxon>
        <taxon>Bacillaceae</taxon>
        <taxon>Halobacillus</taxon>
    </lineage>
</organism>
<evidence type="ECO:0000259" key="3">
    <source>
        <dbReference type="Pfam" id="PF02581"/>
    </source>
</evidence>
<dbReference type="Gene3D" id="3.20.20.70">
    <property type="entry name" value="Aldolase class I"/>
    <property type="match status" value="1"/>
</dbReference>
<dbReference type="CDD" id="cd00564">
    <property type="entry name" value="TMP_TenI"/>
    <property type="match status" value="1"/>
</dbReference>
<evidence type="ECO:0000313" key="5">
    <source>
        <dbReference type="Proteomes" id="UP000256305"/>
    </source>
</evidence>
<comment type="pathway">
    <text evidence="1">Cofactor biosynthesis; thiamine diphosphate biosynthesis.</text>
</comment>
<feature type="domain" description="Thiamine phosphate synthase/TenI" evidence="3">
    <location>
        <begin position="17"/>
        <end position="182"/>
    </location>
</feature>
<dbReference type="GO" id="GO:0009228">
    <property type="term" value="P:thiamine biosynthetic process"/>
    <property type="evidence" value="ECO:0007669"/>
    <property type="project" value="UniProtKB-KW"/>
</dbReference>
<dbReference type="GO" id="GO:0005737">
    <property type="term" value="C:cytoplasm"/>
    <property type="evidence" value="ECO:0007669"/>
    <property type="project" value="TreeGrafter"/>
</dbReference>
<dbReference type="PANTHER" id="PTHR20857:SF22">
    <property type="entry name" value="THIAZOLE TAUTOMERASE"/>
    <property type="match status" value="1"/>
</dbReference>
<evidence type="ECO:0000256" key="1">
    <source>
        <dbReference type="ARBA" id="ARBA00004948"/>
    </source>
</evidence>